<evidence type="ECO:0000313" key="2">
    <source>
        <dbReference type="EMBL" id="SDQ26059.1"/>
    </source>
</evidence>
<name>A0A1H0ZFF6_9BACI</name>
<dbReference type="PROSITE" id="PS50965">
    <property type="entry name" value="NERD"/>
    <property type="match status" value="1"/>
</dbReference>
<dbReference type="InterPro" id="IPR011528">
    <property type="entry name" value="NERD"/>
</dbReference>
<organism evidence="2 3">
    <name type="scientific">Virgibacillus salinus</name>
    <dbReference type="NCBI Taxonomy" id="553311"/>
    <lineage>
        <taxon>Bacteria</taxon>
        <taxon>Bacillati</taxon>
        <taxon>Bacillota</taxon>
        <taxon>Bacilli</taxon>
        <taxon>Bacillales</taxon>
        <taxon>Bacillaceae</taxon>
        <taxon>Virgibacillus</taxon>
    </lineage>
</organism>
<dbReference type="RefSeq" id="WP_254788732.1">
    <property type="nucleotide sequence ID" value="NZ_FNKD01000001.1"/>
</dbReference>
<feature type="domain" description="NERD" evidence="1">
    <location>
        <begin position="41"/>
        <end position="157"/>
    </location>
</feature>
<evidence type="ECO:0000313" key="3">
    <source>
        <dbReference type="Proteomes" id="UP000199444"/>
    </source>
</evidence>
<dbReference type="AlphaFoldDB" id="A0A1H0ZFF6"/>
<sequence length="344" mass="40178">MIENYRKKSYDLLIYEALLRRLKGDLWFNEKIIAGYKKEKAGYDGESAVDYTISTFRRNDFVILRGLRLKNPPFYFQIDTLILTKKFICILEIKNYKGIFSYDSKQHQLTQKVNGRINSYKDPILQAEAQKNHLKTWLVHRGFFNIPIETLVVVAYPSTIVENVHQDTTVYNKIIHTASLQLQIERLNNLYSKDSLTMPTVQEIGRQLQQADEPLRTNILQQLGLAEHHFIDGILCTKCNKSPMKRLYKKWLCSGCKNTDTKAHEQVIYDYFLIHGDTITNSQCQQILKIKSPRTPYTLLTGMELRQSGNNRTRKYHAPASQGYPQKSYIPANRLMRLQQEYSI</sequence>
<reference evidence="2 3" key="1">
    <citation type="submission" date="2016-10" db="EMBL/GenBank/DDBJ databases">
        <authorList>
            <person name="de Groot N.N."/>
        </authorList>
    </citation>
    <scope>NUCLEOTIDE SEQUENCE [LARGE SCALE GENOMIC DNA]</scope>
    <source>
        <strain evidence="2 3">CGMCC 1.10449</strain>
    </source>
</reference>
<dbReference type="Pfam" id="PF08378">
    <property type="entry name" value="NERD"/>
    <property type="match status" value="1"/>
</dbReference>
<protein>
    <submittedName>
        <fullName evidence="2">Nuclease-related domain-containing protein</fullName>
    </submittedName>
</protein>
<evidence type="ECO:0000259" key="1">
    <source>
        <dbReference type="PROSITE" id="PS50965"/>
    </source>
</evidence>
<dbReference type="EMBL" id="FNKD01000001">
    <property type="protein sequence ID" value="SDQ26059.1"/>
    <property type="molecule type" value="Genomic_DNA"/>
</dbReference>
<dbReference type="Proteomes" id="UP000199444">
    <property type="component" value="Unassembled WGS sequence"/>
</dbReference>
<accession>A0A1H0ZFF6</accession>
<proteinExistence type="predicted"/>
<dbReference type="STRING" id="553311.SAMN05216231_1196"/>
<keyword evidence="3" id="KW-1185">Reference proteome</keyword>
<gene>
    <name evidence="2" type="ORF">SAMN05216231_1196</name>
</gene>